<keyword evidence="2" id="KW-0732">Signal</keyword>
<feature type="signal peptide" evidence="2">
    <location>
        <begin position="1"/>
        <end position="23"/>
    </location>
</feature>
<evidence type="ECO:0000313" key="4">
    <source>
        <dbReference type="Proteomes" id="UP000824120"/>
    </source>
</evidence>
<protein>
    <submittedName>
        <fullName evidence="3">Uncharacterized protein</fullName>
    </submittedName>
</protein>
<feature type="region of interest" description="Disordered" evidence="1">
    <location>
        <begin position="75"/>
        <end position="100"/>
    </location>
</feature>
<reference evidence="3 4" key="1">
    <citation type="submission" date="2020-09" db="EMBL/GenBank/DDBJ databases">
        <title>De no assembly of potato wild relative species, Solanum commersonii.</title>
        <authorList>
            <person name="Cho K."/>
        </authorList>
    </citation>
    <scope>NUCLEOTIDE SEQUENCE [LARGE SCALE GENOMIC DNA]</scope>
    <source>
        <strain evidence="3">LZ3.2</strain>
        <tissue evidence="3">Leaf</tissue>
    </source>
</reference>
<evidence type="ECO:0000256" key="2">
    <source>
        <dbReference type="SAM" id="SignalP"/>
    </source>
</evidence>
<organism evidence="3 4">
    <name type="scientific">Solanum commersonii</name>
    <name type="common">Commerson's wild potato</name>
    <name type="synonym">Commerson's nightshade</name>
    <dbReference type="NCBI Taxonomy" id="4109"/>
    <lineage>
        <taxon>Eukaryota</taxon>
        <taxon>Viridiplantae</taxon>
        <taxon>Streptophyta</taxon>
        <taxon>Embryophyta</taxon>
        <taxon>Tracheophyta</taxon>
        <taxon>Spermatophyta</taxon>
        <taxon>Magnoliopsida</taxon>
        <taxon>eudicotyledons</taxon>
        <taxon>Gunneridae</taxon>
        <taxon>Pentapetalae</taxon>
        <taxon>asterids</taxon>
        <taxon>lamiids</taxon>
        <taxon>Solanales</taxon>
        <taxon>Solanaceae</taxon>
        <taxon>Solanoideae</taxon>
        <taxon>Solaneae</taxon>
        <taxon>Solanum</taxon>
    </lineage>
</organism>
<dbReference type="AlphaFoldDB" id="A0A9J6A8M7"/>
<proteinExistence type="predicted"/>
<feature type="chain" id="PRO_5039922111" evidence="2">
    <location>
        <begin position="24"/>
        <end position="135"/>
    </location>
</feature>
<comment type="caution">
    <text evidence="3">The sequence shown here is derived from an EMBL/GenBank/DDBJ whole genome shotgun (WGS) entry which is preliminary data.</text>
</comment>
<keyword evidence="4" id="KW-1185">Reference proteome</keyword>
<dbReference type="Proteomes" id="UP000824120">
    <property type="component" value="Chromosome 2"/>
</dbReference>
<evidence type="ECO:0000313" key="3">
    <source>
        <dbReference type="EMBL" id="KAG5620776.1"/>
    </source>
</evidence>
<gene>
    <name evidence="3" type="ORF">H5410_005994</name>
</gene>
<evidence type="ECO:0000256" key="1">
    <source>
        <dbReference type="SAM" id="MobiDB-lite"/>
    </source>
</evidence>
<feature type="compositionally biased region" description="Basic and acidic residues" evidence="1">
    <location>
        <begin position="75"/>
        <end position="95"/>
    </location>
</feature>
<dbReference type="EMBL" id="JACXVP010000002">
    <property type="protein sequence ID" value="KAG5620776.1"/>
    <property type="molecule type" value="Genomic_DNA"/>
</dbReference>
<accession>A0A9J6A8M7</accession>
<sequence>MGSGNRIELLLLTLSISSPESKADAAAGVAALEKIEVAFAASLPAVAVGHRWMELLPGGLRGVFAGGTPLEMERLLDRREEGRRRGEKGEEERDVAASSGLAGGALRERRKIKRAATLFFRRRRINCLRVLGSLV</sequence>
<name>A0A9J6A8M7_SOLCO</name>